<keyword evidence="3" id="KW-1185">Reference proteome</keyword>
<evidence type="ECO:0000313" key="2">
    <source>
        <dbReference type="EMBL" id="GBP72188.1"/>
    </source>
</evidence>
<feature type="region of interest" description="Disordered" evidence="1">
    <location>
        <begin position="1"/>
        <end position="21"/>
    </location>
</feature>
<protein>
    <submittedName>
        <fullName evidence="2">Uncharacterized protein</fullName>
    </submittedName>
</protein>
<comment type="caution">
    <text evidence="2">The sequence shown here is derived from an EMBL/GenBank/DDBJ whole genome shotgun (WGS) entry which is preliminary data.</text>
</comment>
<proteinExistence type="predicted"/>
<accession>A0A4C1Y8E9</accession>
<gene>
    <name evidence="2" type="ORF">EVAR_90371_1</name>
</gene>
<dbReference type="EMBL" id="BGZK01001136">
    <property type="protein sequence ID" value="GBP72188.1"/>
    <property type="molecule type" value="Genomic_DNA"/>
</dbReference>
<organism evidence="2 3">
    <name type="scientific">Eumeta variegata</name>
    <name type="common">Bagworm moth</name>
    <name type="synonym">Eumeta japonica</name>
    <dbReference type="NCBI Taxonomy" id="151549"/>
    <lineage>
        <taxon>Eukaryota</taxon>
        <taxon>Metazoa</taxon>
        <taxon>Ecdysozoa</taxon>
        <taxon>Arthropoda</taxon>
        <taxon>Hexapoda</taxon>
        <taxon>Insecta</taxon>
        <taxon>Pterygota</taxon>
        <taxon>Neoptera</taxon>
        <taxon>Endopterygota</taxon>
        <taxon>Lepidoptera</taxon>
        <taxon>Glossata</taxon>
        <taxon>Ditrysia</taxon>
        <taxon>Tineoidea</taxon>
        <taxon>Psychidae</taxon>
        <taxon>Oiketicinae</taxon>
        <taxon>Eumeta</taxon>
    </lineage>
</organism>
<name>A0A4C1Y8E9_EUMVA</name>
<evidence type="ECO:0000256" key="1">
    <source>
        <dbReference type="SAM" id="MobiDB-lite"/>
    </source>
</evidence>
<evidence type="ECO:0000313" key="3">
    <source>
        <dbReference type="Proteomes" id="UP000299102"/>
    </source>
</evidence>
<dbReference type="Proteomes" id="UP000299102">
    <property type="component" value="Unassembled WGS sequence"/>
</dbReference>
<dbReference type="AlphaFoldDB" id="A0A4C1Y8E9"/>
<reference evidence="2 3" key="1">
    <citation type="journal article" date="2019" name="Commun. Biol.">
        <title>The bagworm genome reveals a unique fibroin gene that provides high tensile strength.</title>
        <authorList>
            <person name="Kono N."/>
            <person name="Nakamura H."/>
            <person name="Ohtoshi R."/>
            <person name="Tomita M."/>
            <person name="Numata K."/>
            <person name="Arakawa K."/>
        </authorList>
    </citation>
    <scope>NUCLEOTIDE SEQUENCE [LARGE SCALE GENOMIC DNA]</scope>
</reference>
<sequence length="88" mass="9615">MKSESSVRGGGSVVKDGYADQNLPSTISTAGAFAEVFLTLPNQTIGPMLQWKSLQPPVPSSRSYFEPPGSDDIPEKYDFYSILLIRTM</sequence>